<dbReference type="Proteomes" id="UP000663440">
    <property type="component" value="Chromosome"/>
</dbReference>
<sequence>MSTVDNILSDSSNRYYPLPQKKWKYYQEWHTTVFFHWEIPLYFIEEYIPDGLEIDTFNNMAWISLVSFEVKNMRLRNLPAFPYISNFQEINLRTYVKKDGIQGIYLFSIETNKLIQVLLSKIFIGLPYQKSEIIRSGNHLQSKNDELNHQLDMVMRQNIPLKNKTILDTWLTERHALYEMINDELYRFDIHHKEWNLRGLDILIKEVFYQAGNYTANTYPDIIHYADKLEVILWGREKTP</sequence>
<gene>
    <name evidence="1" type="ORF">J0383_21620</name>
</gene>
<dbReference type="InterPro" id="IPR023375">
    <property type="entry name" value="ADC_dom_sf"/>
</dbReference>
<reference evidence="1 2" key="1">
    <citation type="submission" date="2021-03" db="EMBL/GenBank/DDBJ databases">
        <title>Flavobacterium kribbensis sp. nov, an endophytic bacteria, isolated from soybean.</title>
        <authorList>
            <person name="Lee J."/>
            <person name="Seo J."/>
        </authorList>
    </citation>
    <scope>NUCLEOTIDE SEQUENCE [LARGE SCALE GENOMIC DNA]</scope>
    <source>
        <strain evidence="1 2">BB8</strain>
    </source>
</reference>
<evidence type="ECO:0000313" key="2">
    <source>
        <dbReference type="Proteomes" id="UP000663440"/>
    </source>
</evidence>
<organism evidence="1 2">
    <name type="scientific">Flavobacterium endoglycinae</name>
    <dbReference type="NCBI Taxonomy" id="2816357"/>
    <lineage>
        <taxon>Bacteria</taxon>
        <taxon>Pseudomonadati</taxon>
        <taxon>Bacteroidota</taxon>
        <taxon>Flavobacteriia</taxon>
        <taxon>Flavobacteriales</taxon>
        <taxon>Flavobacteriaceae</taxon>
        <taxon>Flavobacterium</taxon>
    </lineage>
</organism>
<evidence type="ECO:0000313" key="1">
    <source>
        <dbReference type="EMBL" id="QSW88824.1"/>
    </source>
</evidence>
<dbReference type="Pfam" id="PF09844">
    <property type="entry name" value="DUF2071"/>
    <property type="match status" value="1"/>
</dbReference>
<dbReference type="SUPFAM" id="SSF160104">
    <property type="entry name" value="Acetoacetate decarboxylase-like"/>
    <property type="match status" value="1"/>
</dbReference>
<dbReference type="InterPro" id="IPR018644">
    <property type="entry name" value="DUF2071"/>
</dbReference>
<proteinExistence type="predicted"/>
<accession>A0ABX7QEH6</accession>
<dbReference type="PANTHER" id="PTHR39186">
    <property type="entry name" value="DUF2071 FAMILY PROTEIN"/>
    <property type="match status" value="1"/>
</dbReference>
<name>A0ABX7QEH6_9FLAO</name>
<protein>
    <submittedName>
        <fullName evidence="1">DUF2071 domain-containing protein</fullName>
    </submittedName>
</protein>
<dbReference type="PANTHER" id="PTHR39186:SF1">
    <property type="entry name" value="DUF2071 DOMAIN-CONTAINING PROTEIN"/>
    <property type="match status" value="1"/>
</dbReference>
<keyword evidence="2" id="KW-1185">Reference proteome</keyword>
<dbReference type="RefSeq" id="WP_207296023.1">
    <property type="nucleotide sequence ID" value="NZ_CP071448.1"/>
</dbReference>
<dbReference type="EMBL" id="CP071448">
    <property type="protein sequence ID" value="QSW88824.1"/>
    <property type="molecule type" value="Genomic_DNA"/>
</dbReference>